<dbReference type="EMBL" id="CP002874">
    <property type="protein sequence ID" value="AEM20718.1"/>
    <property type="molecule type" value="Genomic_DNA"/>
</dbReference>
<evidence type="ECO:0000313" key="3">
    <source>
        <dbReference type="Proteomes" id="UP000008522"/>
    </source>
</evidence>
<dbReference type="GO" id="GO:0015074">
    <property type="term" value="P:DNA integration"/>
    <property type="evidence" value="ECO:0007669"/>
    <property type="project" value="InterPro"/>
</dbReference>
<dbReference type="InterPro" id="IPR012337">
    <property type="entry name" value="RNaseH-like_sf"/>
</dbReference>
<evidence type="ECO:0000259" key="1">
    <source>
        <dbReference type="PROSITE" id="PS50994"/>
    </source>
</evidence>
<dbReference type="HOGENOM" id="CLU_019645_0_0_12"/>
<organism evidence="2 3">
    <name type="scientific">Brachyspira intermedia (strain ATCC 51140 / PWS/A)</name>
    <name type="common">Serpulina intermedia</name>
    <dbReference type="NCBI Taxonomy" id="1045858"/>
    <lineage>
        <taxon>Bacteria</taxon>
        <taxon>Pseudomonadati</taxon>
        <taxon>Spirochaetota</taxon>
        <taxon>Spirochaetia</taxon>
        <taxon>Brachyspirales</taxon>
        <taxon>Brachyspiraceae</taxon>
        <taxon>Brachyspira</taxon>
    </lineage>
</organism>
<name>G0EPK4_BRAIP</name>
<dbReference type="InterPro" id="IPR001584">
    <property type="entry name" value="Integrase_cat-core"/>
</dbReference>
<keyword evidence="3" id="KW-1185">Reference proteome</keyword>
<accession>G0EPK4</accession>
<dbReference type="SUPFAM" id="SSF53098">
    <property type="entry name" value="Ribonuclease H-like"/>
    <property type="match status" value="1"/>
</dbReference>
<dbReference type="PANTHER" id="PTHR35004:SF7">
    <property type="entry name" value="INTEGRASE PROTEIN"/>
    <property type="match status" value="1"/>
</dbReference>
<protein>
    <submittedName>
        <fullName evidence="2">Integrase catalytic region</fullName>
    </submittedName>
</protein>
<dbReference type="eggNOG" id="COG2801">
    <property type="taxonomic scope" value="Bacteria"/>
</dbReference>
<feature type="domain" description="Integrase catalytic" evidence="1">
    <location>
        <begin position="166"/>
        <end position="340"/>
    </location>
</feature>
<evidence type="ECO:0000313" key="2">
    <source>
        <dbReference type="EMBL" id="AEM20718.1"/>
    </source>
</evidence>
<dbReference type="GO" id="GO:0003676">
    <property type="term" value="F:nucleic acid binding"/>
    <property type="evidence" value="ECO:0007669"/>
    <property type="project" value="InterPro"/>
</dbReference>
<dbReference type="AlphaFoldDB" id="G0EPK4"/>
<dbReference type="InterPro" id="IPR036397">
    <property type="entry name" value="RNaseH_sf"/>
</dbReference>
<reference evidence="2 3" key="1">
    <citation type="journal article" date="2011" name="BMC Genomics">
        <title>Complete genome sequence of Brachyspira intermedia reveals unique genomic features in Brachyspira species and phage-mediated horizontal gene transfer.</title>
        <authorList>
            <person name="Hafstrom T."/>
            <person name="Jansson D.S."/>
            <person name="Segerman B."/>
        </authorList>
    </citation>
    <scope>NUCLEOTIDE SEQUENCE [LARGE SCALE GENOMIC DNA]</scope>
    <source>
        <strain evidence="3">ATCC 51140 / PWS/A</strain>
    </source>
</reference>
<dbReference type="RefSeq" id="WP_014486571.1">
    <property type="nucleotide sequence ID" value="NC_017243.1"/>
</dbReference>
<dbReference type="GeneID" id="44968647"/>
<dbReference type="PATRIC" id="fig|1045858.4.peg.82"/>
<dbReference type="Proteomes" id="UP000008522">
    <property type="component" value="Chromosome"/>
</dbReference>
<proteinExistence type="predicted"/>
<dbReference type="Gene3D" id="3.30.420.10">
    <property type="entry name" value="Ribonuclease H-like superfamily/Ribonuclease H"/>
    <property type="match status" value="1"/>
</dbReference>
<sequence length="574" mass="66834">MNEWVLKMQEAKTAKERKKIVEEYSRIIGRSVSFCYKELKKNGYDSKRAKRKDIGKKNIDDNTIKIVASLVKTGIRENGKKTMPVNVALDMLKRNGYDINIKTSRMREILKDSKIDADRLKKDSHNIRLRSEYPNQVHQVDPSVALIYFAPESEDGKSKMKIIEDSEYYKNKDFFNDAKDKKGKKIRRKKCLRYVLTDHYSGSICLRYYAAYGETAEYLYDFLLYAWSKKEREDYAFHGVPEILVWDKGSANTSKSVANALRSLKVKTIAHSTGNSRAKGQVENANNLIETHFECLFRLEAISSIEELNEAAERFCVEYNTKMKIKRMGQIINSRYLLWQKITLEQLRELPDIEVCKQIFSAGVLKRKVKSDLTISMYHAKAKRTLYYSLINLGVEKGDEINAQAVLFGDKYKAIIWFNRKNEYGESEELSYEIEPIEIDEAGFDINAAVIGKEYKQTKLTENENDIKEIENISEEIKRQEILKSHSLIQPDIKFIYQKEGEKINLDKNDNDSREILLSYVEVMEKVKSGLGYVPDDLAEELKKDYPNGVEYGYVDEIIRFWKNKEDKENENII</sequence>
<dbReference type="PANTHER" id="PTHR35004">
    <property type="entry name" value="TRANSPOSASE RV3428C-RELATED"/>
    <property type="match status" value="1"/>
</dbReference>
<gene>
    <name evidence="2" type="ordered locus">Bint_0082</name>
</gene>
<dbReference type="KEGG" id="bip:Bint_0082"/>
<dbReference type="PROSITE" id="PS50994">
    <property type="entry name" value="INTEGRASE"/>
    <property type="match status" value="1"/>
</dbReference>